<feature type="region of interest" description="Disordered" evidence="7">
    <location>
        <begin position="285"/>
        <end position="308"/>
    </location>
</feature>
<evidence type="ECO:0000256" key="6">
    <source>
        <dbReference type="ARBA" id="ARBA00023180"/>
    </source>
</evidence>
<evidence type="ECO:0000313" key="10">
    <source>
        <dbReference type="Proteomes" id="UP001152622"/>
    </source>
</evidence>
<evidence type="ECO:0000313" key="9">
    <source>
        <dbReference type="EMBL" id="KAJ8359505.1"/>
    </source>
</evidence>
<feature type="domain" description="Sulfatase N-terminal" evidence="8">
    <location>
        <begin position="429"/>
        <end position="555"/>
    </location>
</feature>
<evidence type="ECO:0000256" key="2">
    <source>
        <dbReference type="ARBA" id="ARBA00008779"/>
    </source>
</evidence>
<keyword evidence="4" id="KW-0378">Hydrolase</keyword>
<accession>A0A9Q1IZQ1</accession>
<evidence type="ECO:0000256" key="1">
    <source>
        <dbReference type="ARBA" id="ARBA00001913"/>
    </source>
</evidence>
<dbReference type="OrthoDB" id="103349at2759"/>
<dbReference type="EMBL" id="JAINUF010000005">
    <property type="protein sequence ID" value="KAJ8359505.1"/>
    <property type="molecule type" value="Genomic_DNA"/>
</dbReference>
<dbReference type="GO" id="GO:0008484">
    <property type="term" value="F:sulfuric ester hydrolase activity"/>
    <property type="evidence" value="ECO:0007669"/>
    <property type="project" value="InterPro"/>
</dbReference>
<dbReference type="AlphaFoldDB" id="A0A9Q1IZQ1"/>
<organism evidence="9 10">
    <name type="scientific">Synaphobranchus kaupii</name>
    <name type="common">Kaup's arrowtooth eel</name>
    <dbReference type="NCBI Taxonomy" id="118154"/>
    <lineage>
        <taxon>Eukaryota</taxon>
        <taxon>Metazoa</taxon>
        <taxon>Chordata</taxon>
        <taxon>Craniata</taxon>
        <taxon>Vertebrata</taxon>
        <taxon>Euteleostomi</taxon>
        <taxon>Actinopterygii</taxon>
        <taxon>Neopterygii</taxon>
        <taxon>Teleostei</taxon>
        <taxon>Anguilliformes</taxon>
        <taxon>Synaphobranchidae</taxon>
        <taxon>Synaphobranchus</taxon>
    </lineage>
</organism>
<dbReference type="PANTHER" id="PTHR10342:SF267">
    <property type="entry name" value="ARYLSULFATASE I-LIKE"/>
    <property type="match status" value="1"/>
</dbReference>
<evidence type="ECO:0000256" key="5">
    <source>
        <dbReference type="ARBA" id="ARBA00022837"/>
    </source>
</evidence>
<dbReference type="PANTHER" id="PTHR10342">
    <property type="entry name" value="ARYLSULFATASE"/>
    <property type="match status" value="1"/>
</dbReference>
<dbReference type="InterPro" id="IPR000917">
    <property type="entry name" value="Sulfatase_N"/>
</dbReference>
<feature type="compositionally biased region" description="Basic residues" evidence="7">
    <location>
        <begin position="1"/>
        <end position="11"/>
    </location>
</feature>
<evidence type="ECO:0000256" key="3">
    <source>
        <dbReference type="ARBA" id="ARBA00022723"/>
    </source>
</evidence>
<feature type="domain" description="Sulfatase N-terminal" evidence="8">
    <location>
        <begin position="72"/>
        <end position="203"/>
    </location>
</feature>
<protein>
    <recommendedName>
        <fullName evidence="8">Sulfatase N-terminal domain-containing protein</fullName>
    </recommendedName>
</protein>
<gene>
    <name evidence="9" type="ORF">SKAU_G00160300</name>
</gene>
<dbReference type="InterPro" id="IPR024607">
    <property type="entry name" value="Sulfatase_CS"/>
</dbReference>
<evidence type="ECO:0000256" key="4">
    <source>
        <dbReference type="ARBA" id="ARBA00022801"/>
    </source>
</evidence>
<keyword evidence="3" id="KW-0479">Metal-binding</keyword>
<keyword evidence="10" id="KW-1185">Reference proteome</keyword>
<dbReference type="SUPFAM" id="SSF53649">
    <property type="entry name" value="Alkaline phosphatase-like"/>
    <property type="match status" value="2"/>
</dbReference>
<dbReference type="Gene3D" id="3.30.1120.10">
    <property type="match status" value="1"/>
</dbReference>
<sequence>MWRGAVNRKRPGFALRGSTRHIAAGNRSRSEGDRDPEKDAACHRALGCLSQVHPGQAPKNPGSRAPGSAHQPHLIFIMVDDQGYNDVGYHGSLIHTPVLDRLARKGVTLENYYVQPICSPSRSQLMTGRYQIHTGLQHSIIRPRQPVCLPPDAPTLPERLRDVGYSTHMVGKWHLGFSRPGCLPTGRGFRTFLGSLTGSGDHYTFHNCDGSETCGFDLHDGQRPAWELSGNYSTLLYAQRPQHQFSDARQNGVLPQTERLQVSGKASSSLMCRTTGGEVVIDKMASDKTGSGEAATDTKRKEVPPGSGENVECIRRFWRGLSADGRISRVSAVLFTAAVPAGSRSRRLPSRLPRASALTAFHITHTPGADIIEHDSDGPRSSQLPEPLLVSPPHVIGAGREVAARGNVQTRLSQSACGPLVTPVLGSHFYQRLVKQILRAHDHKRPLFLYLAFQAVHTPLQAPARFLRQYRSLGNLARRHYAAMLSCVDEAVGEVVQELRDRGLYRNSVLVYSSDNGGQPLSGGCNWPLRGGKGTYWEGGVRAVGFVHSPLLKRKGVASVGWTATTCGPPSARGAPSPRTEILFNIDPVSRRPGRPNPRTLRAGFGIWDTAVRASIRVGDWKLLTGKVGDGDWVPPWNEPGGPARWEALEKRTDQRRKSVWLFNITGDPFERCDLSKRRPGVVRALLGRLAEYNQTAVPPRNPPDDPLADPQLHEGVWTPWLGRRRKGGGAAGSRGRAEGEEEGGAGGGAVSSPAFPAHHCWHIGLSCS</sequence>
<dbReference type="GO" id="GO:0046872">
    <property type="term" value="F:metal ion binding"/>
    <property type="evidence" value="ECO:0007669"/>
    <property type="project" value="UniProtKB-KW"/>
</dbReference>
<reference evidence="9" key="1">
    <citation type="journal article" date="2023" name="Science">
        <title>Genome structures resolve the early diversification of teleost fishes.</title>
        <authorList>
            <person name="Parey E."/>
            <person name="Louis A."/>
            <person name="Montfort J."/>
            <person name="Bouchez O."/>
            <person name="Roques C."/>
            <person name="Iampietro C."/>
            <person name="Lluch J."/>
            <person name="Castinel A."/>
            <person name="Donnadieu C."/>
            <person name="Desvignes T."/>
            <person name="Floi Bucao C."/>
            <person name="Jouanno E."/>
            <person name="Wen M."/>
            <person name="Mejri S."/>
            <person name="Dirks R."/>
            <person name="Jansen H."/>
            <person name="Henkel C."/>
            <person name="Chen W.J."/>
            <person name="Zahm M."/>
            <person name="Cabau C."/>
            <person name="Klopp C."/>
            <person name="Thompson A.W."/>
            <person name="Robinson-Rechavi M."/>
            <person name="Braasch I."/>
            <person name="Lecointre G."/>
            <person name="Bobe J."/>
            <person name="Postlethwait J.H."/>
            <person name="Berthelot C."/>
            <person name="Roest Crollius H."/>
            <person name="Guiguen Y."/>
        </authorList>
    </citation>
    <scope>NUCLEOTIDE SEQUENCE</scope>
    <source>
        <strain evidence="9">WJC10195</strain>
    </source>
</reference>
<dbReference type="InterPro" id="IPR047115">
    <property type="entry name" value="ARSB"/>
</dbReference>
<dbReference type="CDD" id="cd16029">
    <property type="entry name" value="4-S"/>
    <property type="match status" value="1"/>
</dbReference>
<evidence type="ECO:0000259" key="8">
    <source>
        <dbReference type="Pfam" id="PF00884"/>
    </source>
</evidence>
<dbReference type="Gene3D" id="3.40.720.10">
    <property type="entry name" value="Alkaline Phosphatase, subunit A"/>
    <property type="match status" value="2"/>
</dbReference>
<comment type="cofactor">
    <cofactor evidence="1">
        <name>Ca(2+)</name>
        <dbReference type="ChEBI" id="CHEBI:29108"/>
    </cofactor>
</comment>
<dbReference type="Proteomes" id="UP001152622">
    <property type="component" value="Chromosome 5"/>
</dbReference>
<dbReference type="PROSITE" id="PS00523">
    <property type="entry name" value="SULFATASE_1"/>
    <property type="match status" value="1"/>
</dbReference>
<comment type="similarity">
    <text evidence="2">Belongs to the sulfatase family.</text>
</comment>
<evidence type="ECO:0000256" key="7">
    <source>
        <dbReference type="SAM" id="MobiDB-lite"/>
    </source>
</evidence>
<dbReference type="Pfam" id="PF00884">
    <property type="entry name" value="Sulfatase"/>
    <property type="match status" value="2"/>
</dbReference>
<keyword evidence="5" id="KW-0106">Calcium</keyword>
<feature type="compositionally biased region" description="Basic and acidic residues" evidence="7">
    <location>
        <begin position="28"/>
        <end position="38"/>
    </location>
</feature>
<name>A0A9Q1IZQ1_SYNKA</name>
<proteinExistence type="inferred from homology"/>
<feature type="region of interest" description="Disordered" evidence="7">
    <location>
        <begin position="1"/>
        <end position="38"/>
    </location>
</feature>
<dbReference type="InterPro" id="IPR017850">
    <property type="entry name" value="Alkaline_phosphatase_core_sf"/>
</dbReference>
<comment type="caution">
    <text evidence="9">The sequence shown here is derived from an EMBL/GenBank/DDBJ whole genome shotgun (WGS) entry which is preliminary data.</text>
</comment>
<feature type="region of interest" description="Disordered" evidence="7">
    <location>
        <begin position="695"/>
        <end position="752"/>
    </location>
</feature>
<keyword evidence="6" id="KW-0325">Glycoprotein</keyword>
<dbReference type="PROSITE" id="PS00149">
    <property type="entry name" value="SULFATASE_2"/>
    <property type="match status" value="1"/>
</dbReference>